<evidence type="ECO:0000256" key="2">
    <source>
        <dbReference type="PROSITE-ProRule" id="PRU00047"/>
    </source>
</evidence>
<dbReference type="eggNOG" id="KOG0017">
    <property type="taxonomic scope" value="Eukaryota"/>
</dbReference>
<keyword evidence="2" id="KW-0863">Zinc-finger</keyword>
<dbReference type="Gene3D" id="3.10.10.10">
    <property type="entry name" value="HIV Type 1 Reverse Transcriptase, subunit A, domain 1"/>
    <property type="match status" value="1"/>
</dbReference>
<feature type="domain" description="CCHC-type" evidence="3">
    <location>
        <begin position="197"/>
        <end position="213"/>
    </location>
</feature>
<dbReference type="InterPro" id="IPR001878">
    <property type="entry name" value="Znf_CCHC"/>
</dbReference>
<feature type="domain" description="Reverse transcriptase" evidence="4">
    <location>
        <begin position="277"/>
        <end position="462"/>
    </location>
</feature>
<dbReference type="CDD" id="cd09275">
    <property type="entry name" value="RNase_HI_RT_DIRS1"/>
    <property type="match status" value="1"/>
</dbReference>
<dbReference type="Pfam" id="PF13456">
    <property type="entry name" value="RVT_3"/>
    <property type="match status" value="1"/>
</dbReference>
<evidence type="ECO:0000259" key="4">
    <source>
        <dbReference type="PROSITE" id="PS50878"/>
    </source>
</evidence>
<reference evidence="5 6" key="2">
    <citation type="journal article" date="2011" name="PLoS Genet.">
        <title>Caenorhabditis briggsae recombinant inbred line genotypes reveal inter-strain incompatibility and the evolution of recombination.</title>
        <authorList>
            <person name="Ross J.A."/>
            <person name="Koboldt D.C."/>
            <person name="Staisch J.E."/>
            <person name="Chamberlin H.M."/>
            <person name="Gupta B.P."/>
            <person name="Miller R.D."/>
            <person name="Baird S.E."/>
            <person name="Haag E.S."/>
        </authorList>
    </citation>
    <scope>NUCLEOTIDE SEQUENCE [LARGE SCALE GENOMIC DNA]</scope>
    <source>
        <strain evidence="5 6">AF16</strain>
    </source>
</reference>
<gene>
    <name evidence="5 7" type="ORF">CBG05500</name>
    <name evidence="5" type="ORF">CBG_05500</name>
</gene>
<dbReference type="AlphaFoldDB" id="A8X010"/>
<dbReference type="EMBL" id="HE601369">
    <property type="protein sequence ID" value="CAP25970.2"/>
    <property type="molecule type" value="Genomic_DNA"/>
</dbReference>
<dbReference type="InterPro" id="IPR043502">
    <property type="entry name" value="DNA/RNA_pol_sf"/>
</dbReference>
<dbReference type="RefSeq" id="XP_045092964.1">
    <property type="nucleotide sequence ID" value="XM_045235377.1"/>
</dbReference>
<evidence type="ECO:0000313" key="5">
    <source>
        <dbReference type="EMBL" id="CAP25970.2"/>
    </source>
</evidence>
<dbReference type="GO" id="GO:0003677">
    <property type="term" value="F:DNA binding"/>
    <property type="evidence" value="ECO:0007669"/>
    <property type="project" value="InterPro"/>
</dbReference>
<evidence type="ECO:0000259" key="3">
    <source>
        <dbReference type="PROSITE" id="PS50158"/>
    </source>
</evidence>
<dbReference type="GO" id="GO:0004523">
    <property type="term" value="F:RNA-DNA hybrid ribonuclease activity"/>
    <property type="evidence" value="ECO:0007669"/>
    <property type="project" value="InterPro"/>
</dbReference>
<evidence type="ECO:0000313" key="7">
    <source>
        <dbReference type="WormBase" id="CBG05500"/>
    </source>
</evidence>
<dbReference type="SUPFAM" id="SSF56672">
    <property type="entry name" value="DNA/RNA polymerases"/>
    <property type="match status" value="1"/>
</dbReference>
<dbReference type="GO" id="GO:0019899">
    <property type="term" value="F:enzyme binding"/>
    <property type="evidence" value="ECO:0007669"/>
    <property type="project" value="UniProtKB-ARBA"/>
</dbReference>
<dbReference type="InterPro" id="IPR013762">
    <property type="entry name" value="Integrase-like_cat_sf"/>
</dbReference>
<dbReference type="Gene3D" id="4.10.60.10">
    <property type="entry name" value="Zinc finger, CCHC-type"/>
    <property type="match status" value="1"/>
</dbReference>
<dbReference type="GO" id="GO:0015074">
    <property type="term" value="P:DNA integration"/>
    <property type="evidence" value="ECO:0007669"/>
    <property type="project" value="InterPro"/>
</dbReference>
<dbReference type="InParanoid" id="A8X010"/>
<dbReference type="InterPro" id="IPR043128">
    <property type="entry name" value="Rev_trsase/Diguanyl_cyclase"/>
</dbReference>
<dbReference type="SUPFAM" id="SSF56349">
    <property type="entry name" value="DNA breaking-rejoining enzymes"/>
    <property type="match status" value="1"/>
</dbReference>
<evidence type="ECO:0000313" key="6">
    <source>
        <dbReference type="Proteomes" id="UP000008549"/>
    </source>
</evidence>
<keyword evidence="1" id="KW-0233">DNA recombination</keyword>
<dbReference type="InterPro" id="IPR036875">
    <property type="entry name" value="Znf_CCHC_sf"/>
</dbReference>
<dbReference type="HOGENOM" id="CLU_302116_0_0_1"/>
<dbReference type="Gene3D" id="1.10.443.10">
    <property type="entry name" value="Intergrase catalytic core"/>
    <property type="match status" value="1"/>
</dbReference>
<dbReference type="Gene3D" id="3.30.70.270">
    <property type="match status" value="1"/>
</dbReference>
<dbReference type="GO" id="GO:0008270">
    <property type="term" value="F:zinc ion binding"/>
    <property type="evidence" value="ECO:0007669"/>
    <property type="project" value="UniProtKB-KW"/>
</dbReference>
<proteinExistence type="predicted"/>
<keyword evidence="2" id="KW-0862">Zinc</keyword>
<sequence>MADAIDKAALKEFGEEILGKVAELINLGVDKKKKEKEVEEEKPPKVSSKGIQKNIDFNFKIKNVLSKAMAADDLENGVKEVLELIKSRNGELLLLDSDPNLLQTKEKLDALKAISGGDSEGSSTQADMTSILLLSNLTGIAGKKSGGYHGDVKRRRQDPLPSRQQWFRSEGVFRGQGNTRQNGGQGYGGRDGKRSIRCYKCQGYGHYANDCEQRRLSEAIEFWENICNVEWVLSVIEDGYKIQLNSETILPEPQGLRPSVKRHEEFLIAEIKRLEEEGVVVRVEEEPRCVSPLHVVEQGKKKRMILDLSELNESLVPPRFKLENLKTAWPFLENAKFAATFDFKSGYHHIKIHRDSRDLLGFSLSNPPAAPYFLFKGLPFGLSIAPWLFTKIFKVLVQKWRAEGIKIFLYLDDGLVVGETEREVARAVRKVREDLHNAGVCVAEEKSFWVPDAKFTWLGYECDLVAKEVRGTEKRMATWWSALDELRRSLAPTVLDRMKFLGCQASFELVTGDIGVAKARWMMQVVGENQKKKSESKMARKNKSPGEEKEIEFWRARGAELLRRNLLEVESKPDLFLYTDASARGIGGLLKNERQDILWKMTEIGDGNFEKQSSAWRELTAVEVASARISSNLKGRVQVLVDSQAAVSVLRRGSMKPELHSLAERVWHNLENVGESSFLWIPRKENVEADEASGNFDFDDWGIAERVFSQAQRMWGEIKVDWFADANNKKTELYFLDIPSLERAESTSSSTSREQSEWDFLEGPKKDYIEEIERQAGKEFQTHLDKLKAAPLESKASSTALAYKAENKRRKDWIIEKRLPLNESSFLLYLVDRAKGIGSSALSKISAAYQAAIFSFHVMLRASEAAEIKWEGVTQKDGMIEVHVEKAKNDQWRLGRSSFFNYDPGSDADILMCRWRIHSRGKCPYVFSNLDGSKKLTKSSISALATKMLAAIGKSGATHHAFRRGGANHMRATGYSMEEIQARGRWRSLAGLQRYIKDVPRAQGCLHPQENGIGVEEDDEDFE</sequence>
<dbReference type="InterPro" id="IPR036397">
    <property type="entry name" value="RNaseH_sf"/>
</dbReference>
<dbReference type="Pfam" id="PF00589">
    <property type="entry name" value="Phage_integrase"/>
    <property type="match status" value="1"/>
</dbReference>
<dbReference type="InterPro" id="IPR002156">
    <property type="entry name" value="RNaseH_domain"/>
</dbReference>
<dbReference type="GeneID" id="8575614"/>
<dbReference type="KEGG" id="cbr:CBG_05500"/>
<evidence type="ECO:0000256" key="1">
    <source>
        <dbReference type="ARBA" id="ARBA00023172"/>
    </source>
</evidence>
<dbReference type="InterPro" id="IPR000477">
    <property type="entry name" value="RT_dom"/>
</dbReference>
<accession>A8X010</accession>
<dbReference type="InterPro" id="IPR011010">
    <property type="entry name" value="DNA_brk_join_enz"/>
</dbReference>
<keyword evidence="6" id="KW-1185">Reference proteome</keyword>
<dbReference type="CDD" id="cd03714">
    <property type="entry name" value="RT_DIRS1"/>
    <property type="match status" value="1"/>
</dbReference>
<dbReference type="CTD" id="8575614"/>
<keyword evidence="2" id="KW-0479">Metal-binding</keyword>
<reference evidence="5 6" key="1">
    <citation type="journal article" date="2003" name="PLoS Biol.">
        <title>The genome sequence of Caenorhabditis briggsae: a platform for comparative genomics.</title>
        <authorList>
            <person name="Stein L.D."/>
            <person name="Bao Z."/>
            <person name="Blasiar D."/>
            <person name="Blumenthal T."/>
            <person name="Brent M.R."/>
            <person name="Chen N."/>
            <person name="Chinwalla A."/>
            <person name="Clarke L."/>
            <person name="Clee C."/>
            <person name="Coghlan A."/>
            <person name="Coulson A."/>
            <person name="D'Eustachio P."/>
            <person name="Fitch D.H."/>
            <person name="Fulton L.A."/>
            <person name="Fulton R.E."/>
            <person name="Griffiths-Jones S."/>
            <person name="Harris T.W."/>
            <person name="Hillier L.W."/>
            <person name="Kamath R."/>
            <person name="Kuwabara P.E."/>
            <person name="Mardis E.R."/>
            <person name="Marra M.A."/>
            <person name="Miner T.L."/>
            <person name="Minx P."/>
            <person name="Mullikin J.C."/>
            <person name="Plumb R.W."/>
            <person name="Rogers J."/>
            <person name="Schein J.E."/>
            <person name="Sohrmann M."/>
            <person name="Spieth J."/>
            <person name="Stajich J.E."/>
            <person name="Wei C."/>
            <person name="Willey D."/>
            <person name="Wilson R.K."/>
            <person name="Durbin R."/>
            <person name="Waterston R.H."/>
        </authorList>
    </citation>
    <scope>NUCLEOTIDE SEQUENCE [LARGE SCALE GENOMIC DNA]</scope>
    <source>
        <strain evidence="5 6">AF16</strain>
    </source>
</reference>
<dbReference type="InterPro" id="IPR002104">
    <property type="entry name" value="Integrase_catalytic"/>
</dbReference>
<dbReference type="GO" id="GO:0005737">
    <property type="term" value="C:cytoplasm"/>
    <property type="evidence" value="ECO:0007669"/>
    <property type="project" value="UniProtKB-ARBA"/>
</dbReference>
<dbReference type="Pfam" id="PF00078">
    <property type="entry name" value="RVT_1"/>
    <property type="match status" value="1"/>
</dbReference>
<protein>
    <submittedName>
        <fullName evidence="5">Protein CBG05500</fullName>
    </submittedName>
</protein>
<dbReference type="Proteomes" id="UP000008549">
    <property type="component" value="Unassembled WGS sequence"/>
</dbReference>
<organism evidence="5 6">
    <name type="scientific">Caenorhabditis briggsae</name>
    <dbReference type="NCBI Taxonomy" id="6238"/>
    <lineage>
        <taxon>Eukaryota</taxon>
        <taxon>Metazoa</taxon>
        <taxon>Ecdysozoa</taxon>
        <taxon>Nematoda</taxon>
        <taxon>Chromadorea</taxon>
        <taxon>Rhabditida</taxon>
        <taxon>Rhabditina</taxon>
        <taxon>Rhabditomorpha</taxon>
        <taxon>Rhabditoidea</taxon>
        <taxon>Rhabditidae</taxon>
        <taxon>Peloderinae</taxon>
        <taxon>Caenorhabditis</taxon>
    </lineage>
</organism>
<dbReference type="PROSITE" id="PS50878">
    <property type="entry name" value="RT_POL"/>
    <property type="match status" value="1"/>
</dbReference>
<dbReference type="SUPFAM" id="SSF57756">
    <property type="entry name" value="Retrovirus zinc finger-like domains"/>
    <property type="match status" value="1"/>
</dbReference>
<dbReference type="PANTHER" id="PTHR33435">
    <property type="entry name" value="PROTEIN CBG21870-RELATED"/>
    <property type="match status" value="1"/>
</dbReference>
<name>A8X010_CAEBR</name>
<dbReference type="PANTHER" id="PTHR33435:SF3">
    <property type="entry name" value="PROTEIN CBG21870"/>
    <property type="match status" value="1"/>
</dbReference>
<dbReference type="Pfam" id="PF00098">
    <property type="entry name" value="zf-CCHC"/>
    <property type="match status" value="1"/>
</dbReference>
<dbReference type="GO" id="GO:0006310">
    <property type="term" value="P:DNA recombination"/>
    <property type="evidence" value="ECO:0007669"/>
    <property type="project" value="UniProtKB-KW"/>
</dbReference>
<dbReference type="WormBase" id="CBG05500">
    <property type="protein sequence ID" value="CBP46259"/>
    <property type="gene ID" value="WBGene00027940"/>
</dbReference>
<dbReference type="Gene3D" id="3.30.420.10">
    <property type="entry name" value="Ribonuclease H-like superfamily/Ribonuclease H"/>
    <property type="match status" value="1"/>
</dbReference>
<dbReference type="PROSITE" id="PS50158">
    <property type="entry name" value="ZF_CCHC"/>
    <property type="match status" value="1"/>
</dbReference>